<feature type="domain" description="GmrSD restriction endonucleases N-terminal" evidence="1">
    <location>
        <begin position="9"/>
        <end position="256"/>
    </location>
</feature>
<dbReference type="Proteomes" id="UP000717624">
    <property type="component" value="Unassembled WGS sequence"/>
</dbReference>
<dbReference type="EMBL" id="JAFBEB010000014">
    <property type="protein sequence ID" value="MBM7591713.1"/>
    <property type="molecule type" value="Genomic_DNA"/>
</dbReference>
<dbReference type="PANTHER" id="PTHR37292:SF2">
    <property type="entry name" value="DUF262 DOMAIN-CONTAINING PROTEIN"/>
    <property type="match status" value="1"/>
</dbReference>
<evidence type="ECO:0000313" key="3">
    <source>
        <dbReference type="Proteomes" id="UP000717624"/>
    </source>
</evidence>
<dbReference type="RefSeq" id="WP_204519409.1">
    <property type="nucleotide sequence ID" value="NZ_BAABIN010000012.1"/>
</dbReference>
<dbReference type="InterPro" id="IPR004919">
    <property type="entry name" value="GmrSD_N"/>
</dbReference>
<sequence>MAFQVPITIKEAIENIHRKKYLLPAIQREFVWNEEQIEWLFDSLMRDFPVGSFLFWYVQKENSKEFKFYEFLRDFHEKNNRHNMEADISGEEDLIAILDGQQRLTSLYIGLKGSYAAKLPNKRRDSEASYPKKELYVNLLKPSEEIDWEYQFEFLTADQAKVRNATTFWFRVGDILDMKEHHEVNDFLLENELTLYEKEAAKFANRTLFKLHKVIHETPCINFYLEKGKELDKVLQIFIRVNSGGTPLSYSDLLLSIATAQWKEKDARETITAFVDELNEIGDTFYFDKDLILKTCLVLCDFTDIAFKVDNFNSSNMKKIEQEWDKIEQSIRLAVELVASFGFNYKTLTATYVIIPIAYYLYKKDNPKNYVKSVSTIEDRRNIQKFTTVALLKKLFGGQPDTVLRPIREIIKNQHSAFPFDQIKDGLRVTNKSLKMDEDEINDLLYTKYGNKYAFSILSLLYPTLDYTNHFHQDHIYPRSLLKSGAKLKKRGLDDDAIAYCMEKYDYIGNLQLIEGVPNQQKSDMDIDAWLDTVCKSAQEKADYRKKHLLPDLPLTLDNFEQFLEKREELIVERLKEVLLG</sequence>
<evidence type="ECO:0000259" key="1">
    <source>
        <dbReference type="Pfam" id="PF03235"/>
    </source>
</evidence>
<accession>A0A938XWD4</accession>
<dbReference type="Pfam" id="PF03235">
    <property type="entry name" value="GmrSD_N"/>
    <property type="match status" value="1"/>
</dbReference>
<gene>
    <name evidence="2" type="ORF">JOD01_003364</name>
</gene>
<protein>
    <submittedName>
        <fullName evidence="2">Uncharacterized protein with ParB-like and HNH nuclease domain</fullName>
    </submittedName>
</protein>
<evidence type="ECO:0000313" key="2">
    <source>
        <dbReference type="EMBL" id="MBM7591713.1"/>
    </source>
</evidence>
<keyword evidence="3" id="KW-1185">Reference proteome</keyword>
<name>A0A938XWD4_9BACL</name>
<reference evidence="2" key="1">
    <citation type="submission" date="2021-01" db="EMBL/GenBank/DDBJ databases">
        <title>Genomic Encyclopedia of Type Strains, Phase IV (KMG-IV): sequencing the most valuable type-strain genomes for metagenomic binning, comparative biology and taxonomic classification.</title>
        <authorList>
            <person name="Goeker M."/>
        </authorList>
    </citation>
    <scope>NUCLEOTIDE SEQUENCE</scope>
    <source>
        <strain evidence="2">DSM 25523</strain>
    </source>
</reference>
<comment type="caution">
    <text evidence="2">The sequence shown here is derived from an EMBL/GenBank/DDBJ whole genome shotgun (WGS) entry which is preliminary data.</text>
</comment>
<dbReference type="PANTHER" id="PTHR37292">
    <property type="entry name" value="VNG6097C"/>
    <property type="match status" value="1"/>
</dbReference>
<dbReference type="AlphaFoldDB" id="A0A938XWD4"/>
<organism evidence="2 3">
    <name type="scientific">Brevibacillus fulvus</name>
    <dbReference type="NCBI Taxonomy" id="1125967"/>
    <lineage>
        <taxon>Bacteria</taxon>
        <taxon>Bacillati</taxon>
        <taxon>Bacillota</taxon>
        <taxon>Bacilli</taxon>
        <taxon>Bacillales</taxon>
        <taxon>Paenibacillaceae</taxon>
        <taxon>Brevibacillus</taxon>
    </lineage>
</organism>
<proteinExistence type="predicted"/>